<dbReference type="EMBL" id="JAUOEL010000007">
    <property type="protein sequence ID" value="MDO5976235.1"/>
    <property type="molecule type" value="Genomic_DNA"/>
</dbReference>
<dbReference type="Proteomes" id="UP001176806">
    <property type="component" value="Unassembled WGS sequence"/>
</dbReference>
<evidence type="ECO:0008006" key="3">
    <source>
        <dbReference type="Google" id="ProtNLM"/>
    </source>
</evidence>
<evidence type="ECO:0000313" key="1">
    <source>
        <dbReference type="EMBL" id="MDO5976235.1"/>
    </source>
</evidence>
<protein>
    <recommendedName>
        <fullName evidence="3">Thiol-activated cytolysin</fullName>
    </recommendedName>
</protein>
<keyword evidence="2" id="KW-1185">Reference proteome</keyword>
<name>A0ABT8WSS3_9FLAO</name>
<dbReference type="RefSeq" id="WP_303303507.1">
    <property type="nucleotide sequence ID" value="NZ_BAABDA010000028.1"/>
</dbReference>
<comment type="caution">
    <text evidence="1">The sequence shown here is derived from an EMBL/GenBank/DDBJ whole genome shotgun (WGS) entry which is preliminary data.</text>
</comment>
<proteinExistence type="predicted"/>
<sequence>MEAETSKAGNSILEAKGGGLLHFVVLYDTSEEQLETARDELSYVTRDNKAKLKGPIIFKEGTYALVSSIIDPEKGGQRRKLMVKGRAPVLEGNKIALSFELDSKDSKLLFESFKMATPDISLVFDLAFEGLSNAYDATLEVDWSEVQKRHEASVGGSYMFIGAEAGLEIDELMKNQAITLTSNGENDQMDGLMNTVMEKLLDMLFNPVSDDVPENENPITEMISDLMGSANQGNQPGYKTSGFGFKASYHYKEIKRSGKSRVSFNSRLPVERHHFITFNIGNLYKKYKEDEAIFKTTSIEDDDFQLREVNIGIDGELYEEFDKMVNNVTVIVRKKHQNGEETIRSLIVNKSQFDQNDAEPLTISYGSKGDHNRFEWLDYEYQTIWQFQGGANYKTDWQNASASMINLFSPFKRTDIQIAGDMQELVDKGYKAVAVSLEYDFFGKMMTPQRIFQPSDVLSNEAFKVTLPLNDRQYKYTLTWIGKENKQLSKSRVDTSGIIFVDDIPNQ</sequence>
<evidence type="ECO:0000313" key="2">
    <source>
        <dbReference type="Proteomes" id="UP001176806"/>
    </source>
</evidence>
<reference evidence="1" key="1">
    <citation type="submission" date="2023-07" db="EMBL/GenBank/DDBJ databases">
        <title>Two novel species in the genus Flavivirga.</title>
        <authorList>
            <person name="Kwon K."/>
        </authorList>
    </citation>
    <scope>NUCLEOTIDE SEQUENCE</scope>
    <source>
        <strain evidence="1">KACC 14158</strain>
    </source>
</reference>
<organism evidence="1 2">
    <name type="scientific">Flavivirga jejuensis</name>
    <dbReference type="NCBI Taxonomy" id="870487"/>
    <lineage>
        <taxon>Bacteria</taxon>
        <taxon>Pseudomonadati</taxon>
        <taxon>Bacteroidota</taxon>
        <taxon>Flavobacteriia</taxon>
        <taxon>Flavobacteriales</taxon>
        <taxon>Flavobacteriaceae</taxon>
        <taxon>Flavivirga</taxon>
    </lineage>
</organism>
<accession>A0ABT8WSS3</accession>
<gene>
    <name evidence="1" type="ORF">Q4Q40_18710</name>
</gene>